<dbReference type="PANTHER" id="PTHR46797">
    <property type="entry name" value="HTH-TYPE TRANSCRIPTIONAL REGULATOR"/>
    <property type="match status" value="1"/>
</dbReference>
<accession>A0A2X1A2N6</accession>
<dbReference type="InterPro" id="IPR001387">
    <property type="entry name" value="Cro/C1-type_HTH"/>
</dbReference>
<dbReference type="RefSeq" id="WP_181574699.1">
    <property type="nucleotide sequence ID" value="NZ_UAQE01000004.1"/>
</dbReference>
<dbReference type="GO" id="GO:0003677">
    <property type="term" value="F:DNA binding"/>
    <property type="evidence" value="ECO:0007669"/>
    <property type="project" value="UniProtKB-KW"/>
</dbReference>
<dbReference type="CDD" id="cd00093">
    <property type="entry name" value="HTH_XRE"/>
    <property type="match status" value="1"/>
</dbReference>
<dbReference type="SMART" id="SM00530">
    <property type="entry name" value="HTH_XRE"/>
    <property type="match status" value="1"/>
</dbReference>
<dbReference type="InterPro" id="IPR010982">
    <property type="entry name" value="Lambda_DNA-bd_dom_sf"/>
</dbReference>
<evidence type="ECO:0000313" key="4">
    <source>
        <dbReference type="Proteomes" id="UP000251431"/>
    </source>
</evidence>
<sequence length="66" mass="7731">MGIRLKELREYRNLSRYRLAKLSGINESTLQMIENSDNPNPTFRVMCKIADTLEVSLDDLRKESEQ</sequence>
<evidence type="ECO:0000256" key="1">
    <source>
        <dbReference type="ARBA" id="ARBA00023125"/>
    </source>
</evidence>
<dbReference type="PANTHER" id="PTHR46797:SF1">
    <property type="entry name" value="METHYLPHOSPHONATE SYNTHASE"/>
    <property type="match status" value="1"/>
</dbReference>
<evidence type="ECO:0000259" key="2">
    <source>
        <dbReference type="PROSITE" id="PS50943"/>
    </source>
</evidence>
<dbReference type="EMBL" id="UAQE01000004">
    <property type="protein sequence ID" value="SPU38197.1"/>
    <property type="molecule type" value="Genomic_DNA"/>
</dbReference>
<dbReference type="SUPFAM" id="SSF47413">
    <property type="entry name" value="lambda repressor-like DNA-binding domains"/>
    <property type="match status" value="1"/>
</dbReference>
<dbReference type="InterPro" id="IPR050807">
    <property type="entry name" value="TransReg_Diox_bact_type"/>
</dbReference>
<dbReference type="PROSITE" id="PS50943">
    <property type="entry name" value="HTH_CROC1"/>
    <property type="match status" value="1"/>
</dbReference>
<gene>
    <name evidence="3" type="ORF">NCTC7582_04151</name>
</gene>
<dbReference type="Gene3D" id="1.10.260.40">
    <property type="entry name" value="lambda repressor-like DNA-binding domains"/>
    <property type="match status" value="1"/>
</dbReference>
<keyword evidence="1" id="KW-0238">DNA-binding</keyword>
<evidence type="ECO:0000313" key="3">
    <source>
        <dbReference type="EMBL" id="SPU38197.1"/>
    </source>
</evidence>
<dbReference type="Pfam" id="PF01381">
    <property type="entry name" value="HTH_3"/>
    <property type="match status" value="1"/>
</dbReference>
<proteinExistence type="predicted"/>
<dbReference type="Proteomes" id="UP000251431">
    <property type="component" value="Unassembled WGS sequence"/>
</dbReference>
<reference evidence="3 4" key="1">
    <citation type="submission" date="2018-06" db="EMBL/GenBank/DDBJ databases">
        <authorList>
            <consortium name="Pathogen Informatics"/>
            <person name="Doyle S."/>
        </authorList>
    </citation>
    <scope>NUCLEOTIDE SEQUENCE [LARGE SCALE GENOMIC DNA]</scope>
    <source>
        <strain evidence="3 4">NCTC7582</strain>
    </source>
</reference>
<protein>
    <submittedName>
        <fullName evidence="3">XRE family transcriptional regulator</fullName>
    </submittedName>
</protein>
<dbReference type="AlphaFoldDB" id="A0A2X1A2N6"/>
<organism evidence="3 4">
    <name type="scientific">Lysinibacillus capsici</name>
    <dbReference type="NCBI Taxonomy" id="2115968"/>
    <lineage>
        <taxon>Bacteria</taxon>
        <taxon>Bacillati</taxon>
        <taxon>Bacillota</taxon>
        <taxon>Bacilli</taxon>
        <taxon>Bacillales</taxon>
        <taxon>Bacillaceae</taxon>
        <taxon>Lysinibacillus</taxon>
    </lineage>
</organism>
<feature type="domain" description="HTH cro/C1-type" evidence="2">
    <location>
        <begin position="5"/>
        <end position="60"/>
    </location>
</feature>
<dbReference type="GO" id="GO:0005829">
    <property type="term" value="C:cytosol"/>
    <property type="evidence" value="ECO:0007669"/>
    <property type="project" value="TreeGrafter"/>
</dbReference>
<dbReference type="GO" id="GO:0003700">
    <property type="term" value="F:DNA-binding transcription factor activity"/>
    <property type="evidence" value="ECO:0007669"/>
    <property type="project" value="TreeGrafter"/>
</dbReference>
<name>A0A2X1A2N6_9BACI</name>